<accession>A0A1Y6K6N0</accession>
<dbReference type="EMBL" id="LT859958">
    <property type="protein sequence ID" value="SMX55341.1"/>
    <property type="molecule type" value="Genomic_DNA"/>
</dbReference>
<comment type="subcellular location">
    <subcellularLocation>
        <location evidence="1">Cell membrane</location>
        <topology evidence="1">Multi-pass membrane protein</topology>
    </subcellularLocation>
</comment>
<gene>
    <name evidence="9" type="ORF">CFX1CAM_2276</name>
</gene>
<feature type="transmembrane region" description="Helical" evidence="7">
    <location>
        <begin position="64"/>
        <end position="85"/>
    </location>
</feature>
<dbReference type="PANTHER" id="PTHR42920:SF5">
    <property type="entry name" value="EAMA DOMAIN-CONTAINING PROTEIN"/>
    <property type="match status" value="1"/>
</dbReference>
<keyword evidence="4 7" id="KW-0812">Transmembrane</keyword>
<organism evidence="9 10">
    <name type="scientific">Candidatus Brevifilum fermentans</name>
    <dbReference type="NCBI Taxonomy" id="1986204"/>
    <lineage>
        <taxon>Bacteria</taxon>
        <taxon>Bacillati</taxon>
        <taxon>Chloroflexota</taxon>
        <taxon>Anaerolineae</taxon>
        <taxon>Anaerolineales</taxon>
        <taxon>Anaerolineaceae</taxon>
        <taxon>Candidatus Brevifilum</taxon>
    </lineage>
</organism>
<dbReference type="OrthoDB" id="9804865at2"/>
<feature type="transmembrane region" description="Helical" evidence="7">
    <location>
        <begin position="36"/>
        <end position="52"/>
    </location>
</feature>
<evidence type="ECO:0000256" key="1">
    <source>
        <dbReference type="ARBA" id="ARBA00004651"/>
    </source>
</evidence>
<dbReference type="PANTHER" id="PTHR42920">
    <property type="entry name" value="OS03G0707200 PROTEIN-RELATED"/>
    <property type="match status" value="1"/>
</dbReference>
<keyword evidence="5 7" id="KW-1133">Transmembrane helix</keyword>
<dbReference type="KEGG" id="abat:CFX1CAM_2276"/>
<reference evidence="10" key="1">
    <citation type="submission" date="2017-05" db="EMBL/GenBank/DDBJ databases">
        <authorList>
            <person name="Kirkegaard R."/>
            <person name="Mcilroy J S."/>
        </authorList>
    </citation>
    <scope>NUCLEOTIDE SEQUENCE [LARGE SCALE GENOMIC DNA]</scope>
</reference>
<comment type="similarity">
    <text evidence="2">Belongs to the EamA transporter family.</text>
</comment>
<dbReference type="InterPro" id="IPR051258">
    <property type="entry name" value="Diverse_Substrate_Transporter"/>
</dbReference>
<dbReference type="Pfam" id="PF00892">
    <property type="entry name" value="EamA"/>
    <property type="match status" value="2"/>
</dbReference>
<evidence type="ECO:0000256" key="5">
    <source>
        <dbReference type="ARBA" id="ARBA00022989"/>
    </source>
</evidence>
<feature type="transmembrane region" description="Helical" evidence="7">
    <location>
        <begin position="121"/>
        <end position="139"/>
    </location>
</feature>
<feature type="transmembrane region" description="Helical" evidence="7">
    <location>
        <begin position="145"/>
        <end position="166"/>
    </location>
</feature>
<feature type="transmembrane region" description="Helical" evidence="7">
    <location>
        <begin position="97"/>
        <end position="114"/>
    </location>
</feature>
<evidence type="ECO:0000256" key="3">
    <source>
        <dbReference type="ARBA" id="ARBA00022475"/>
    </source>
</evidence>
<dbReference type="GO" id="GO:0005886">
    <property type="term" value="C:plasma membrane"/>
    <property type="evidence" value="ECO:0007669"/>
    <property type="project" value="UniProtKB-SubCell"/>
</dbReference>
<feature type="domain" description="EamA" evidence="8">
    <location>
        <begin position="149"/>
        <end position="279"/>
    </location>
</feature>
<evidence type="ECO:0000313" key="10">
    <source>
        <dbReference type="Proteomes" id="UP000195514"/>
    </source>
</evidence>
<sequence>MTVDLLLLLTAAIWGFAFVAQRVGMSHMGPFTFNGIRFSLGALSLVPILIWQRRKNPATAGFSLKTYAVPIGLTGAVLFIASSLQQVGLMGSTAGKGGFITGLYVILVPLLALFWGQRTHIAHWTGALLAVFGLYLLSFEGGWTISPYDLVLLAGAFIWAVHVHLIAKYADPVGPVRLACMQFAVCGFLSLAAALFFEPITISEIRDGLWTLLYGSFLSVGLAYTLQVIAQRTANPTHAVIILSLEGAFAALGGWLFLHEAMAARTLLGAGLILIGTLVSQIFGIERKTTP</sequence>
<evidence type="ECO:0000259" key="8">
    <source>
        <dbReference type="Pfam" id="PF00892"/>
    </source>
</evidence>
<keyword evidence="6 7" id="KW-0472">Membrane</keyword>
<dbReference type="AlphaFoldDB" id="A0A1Y6K6N0"/>
<feature type="transmembrane region" description="Helical" evidence="7">
    <location>
        <begin position="178"/>
        <end position="197"/>
    </location>
</feature>
<feature type="transmembrane region" description="Helical" evidence="7">
    <location>
        <begin position="264"/>
        <end position="285"/>
    </location>
</feature>
<dbReference type="SUPFAM" id="SSF103481">
    <property type="entry name" value="Multidrug resistance efflux transporter EmrE"/>
    <property type="match status" value="2"/>
</dbReference>
<protein>
    <recommendedName>
        <fullName evidence="8">EamA domain-containing protein</fullName>
    </recommendedName>
</protein>
<dbReference type="RefSeq" id="WP_087863186.1">
    <property type="nucleotide sequence ID" value="NZ_LT859958.1"/>
</dbReference>
<feature type="domain" description="EamA" evidence="8">
    <location>
        <begin position="3"/>
        <end position="138"/>
    </location>
</feature>
<feature type="transmembrane region" description="Helical" evidence="7">
    <location>
        <begin position="238"/>
        <end position="258"/>
    </location>
</feature>
<proteinExistence type="inferred from homology"/>
<name>A0A1Y6K6N0_9CHLR</name>
<evidence type="ECO:0000256" key="4">
    <source>
        <dbReference type="ARBA" id="ARBA00022692"/>
    </source>
</evidence>
<dbReference type="InterPro" id="IPR000620">
    <property type="entry name" value="EamA_dom"/>
</dbReference>
<evidence type="ECO:0000256" key="7">
    <source>
        <dbReference type="SAM" id="Phobius"/>
    </source>
</evidence>
<dbReference type="InterPro" id="IPR037185">
    <property type="entry name" value="EmrE-like"/>
</dbReference>
<feature type="transmembrane region" description="Helical" evidence="7">
    <location>
        <begin position="209"/>
        <end position="226"/>
    </location>
</feature>
<evidence type="ECO:0000256" key="2">
    <source>
        <dbReference type="ARBA" id="ARBA00007362"/>
    </source>
</evidence>
<dbReference type="Proteomes" id="UP000195514">
    <property type="component" value="Chromosome I"/>
</dbReference>
<evidence type="ECO:0000256" key="6">
    <source>
        <dbReference type="ARBA" id="ARBA00023136"/>
    </source>
</evidence>
<keyword evidence="10" id="KW-1185">Reference proteome</keyword>
<keyword evidence="3" id="KW-1003">Cell membrane</keyword>
<evidence type="ECO:0000313" key="9">
    <source>
        <dbReference type="EMBL" id="SMX55341.1"/>
    </source>
</evidence>